<dbReference type="AlphaFoldDB" id="A0A1L0B7L4"/>
<sequence>MALSHLSVLHAPEPYKNAEPCKNAADLMEQNCASLAKLTLTIRSTNDLQQVFAKMSQLHLRELHLIIEEAVDDQHELMRLYQLIKLCNLLSLPLESFSITYHADNEDDLHNSVRLMAVVGLLNQLNWNLCKSATLNLHINYLHDDPRLELIEELPVVLNIEGKRPSEEDVYADQVQLKMLELSFSYLKGII</sequence>
<dbReference type="EMBL" id="LT635756">
    <property type="protein sequence ID" value="SGZ46844.1"/>
    <property type="molecule type" value="Genomic_DNA"/>
</dbReference>
<evidence type="ECO:0000313" key="2">
    <source>
        <dbReference type="Proteomes" id="UP000182334"/>
    </source>
</evidence>
<keyword evidence="2" id="KW-1185">Reference proteome</keyword>
<reference evidence="1 2" key="1">
    <citation type="submission" date="2016-10" db="EMBL/GenBank/DDBJ databases">
        <authorList>
            <person name="de Groot N.N."/>
        </authorList>
    </citation>
    <scope>NUCLEOTIDE SEQUENCE [LARGE SCALE GENOMIC DNA]</scope>
    <source>
        <strain evidence="1 2">CBS 141442</strain>
    </source>
</reference>
<organism evidence="1 2">
    <name type="scientific">Sungouiella intermedia</name>
    <dbReference type="NCBI Taxonomy" id="45354"/>
    <lineage>
        <taxon>Eukaryota</taxon>
        <taxon>Fungi</taxon>
        <taxon>Dikarya</taxon>
        <taxon>Ascomycota</taxon>
        <taxon>Saccharomycotina</taxon>
        <taxon>Pichiomycetes</taxon>
        <taxon>Metschnikowiaceae</taxon>
        <taxon>Sungouiella</taxon>
    </lineage>
</organism>
<gene>
    <name evidence="1" type="ORF">SAMEA4029010_CIC11G00000003193</name>
</gene>
<accession>A0A1L0B7L4</accession>
<evidence type="ECO:0000313" key="1">
    <source>
        <dbReference type="EMBL" id="SGZ46844.1"/>
    </source>
</evidence>
<dbReference type="Proteomes" id="UP000182334">
    <property type="component" value="Chromosome I"/>
</dbReference>
<dbReference type="OrthoDB" id="4074484at2759"/>
<proteinExistence type="predicted"/>
<protein>
    <submittedName>
        <fullName evidence="1">CIC11C00000003193</fullName>
    </submittedName>
</protein>
<name>A0A1L0B7L4_9ASCO</name>